<dbReference type="PANTHER" id="PTHR35908:SF1">
    <property type="entry name" value="CONSERVED PROTEIN"/>
    <property type="match status" value="1"/>
</dbReference>
<evidence type="ECO:0000313" key="3">
    <source>
        <dbReference type="Proteomes" id="UP000780875"/>
    </source>
</evidence>
<comment type="caution">
    <text evidence="2">The sequence shown here is derived from an EMBL/GenBank/DDBJ whole genome shotgun (WGS) entry which is preliminary data.</text>
</comment>
<dbReference type="Pfam" id="PF18029">
    <property type="entry name" value="Glyoxalase_6"/>
    <property type="match status" value="1"/>
</dbReference>
<dbReference type="RefSeq" id="WP_224124075.1">
    <property type="nucleotide sequence ID" value="NZ_JAIQZJ010000009.1"/>
</dbReference>
<protein>
    <submittedName>
        <fullName evidence="2">VOC family protein</fullName>
    </submittedName>
</protein>
<feature type="domain" description="Glyoxalase-like" evidence="1">
    <location>
        <begin position="8"/>
        <end position="121"/>
    </location>
</feature>
<name>A0ABS7UFD8_9ACTN</name>
<dbReference type="CDD" id="cd06587">
    <property type="entry name" value="VOC"/>
    <property type="match status" value="1"/>
</dbReference>
<dbReference type="InterPro" id="IPR041581">
    <property type="entry name" value="Glyoxalase_6"/>
</dbReference>
<organism evidence="2 3">
    <name type="scientific">Nocardioides mangrovi</name>
    <dbReference type="NCBI Taxonomy" id="2874580"/>
    <lineage>
        <taxon>Bacteria</taxon>
        <taxon>Bacillati</taxon>
        <taxon>Actinomycetota</taxon>
        <taxon>Actinomycetes</taxon>
        <taxon>Propionibacteriales</taxon>
        <taxon>Nocardioidaceae</taxon>
        <taxon>Nocardioides</taxon>
    </lineage>
</organism>
<evidence type="ECO:0000313" key="2">
    <source>
        <dbReference type="EMBL" id="MBZ5739714.1"/>
    </source>
</evidence>
<dbReference type="EMBL" id="JAIQZJ010000009">
    <property type="protein sequence ID" value="MBZ5739714.1"/>
    <property type="molecule type" value="Genomic_DNA"/>
</dbReference>
<dbReference type="Proteomes" id="UP000780875">
    <property type="component" value="Unassembled WGS sequence"/>
</dbReference>
<evidence type="ECO:0000259" key="1">
    <source>
        <dbReference type="Pfam" id="PF18029"/>
    </source>
</evidence>
<proteinExistence type="predicted"/>
<reference evidence="2 3" key="1">
    <citation type="submission" date="2021-09" db="EMBL/GenBank/DDBJ databases">
        <title>Whole genome sequence of Nocardioides sp. GBK3QG-3.</title>
        <authorList>
            <person name="Tuo L."/>
        </authorList>
    </citation>
    <scope>NUCLEOTIDE SEQUENCE [LARGE SCALE GENOMIC DNA]</scope>
    <source>
        <strain evidence="2 3">GBK3QG-3</strain>
    </source>
</reference>
<dbReference type="InterPro" id="IPR029068">
    <property type="entry name" value="Glyas_Bleomycin-R_OHBP_Dase"/>
</dbReference>
<accession>A0ABS7UFD8</accession>
<dbReference type="SUPFAM" id="SSF54593">
    <property type="entry name" value="Glyoxalase/Bleomycin resistance protein/Dihydroxybiphenyl dioxygenase"/>
    <property type="match status" value="1"/>
</dbReference>
<dbReference type="Gene3D" id="3.10.180.10">
    <property type="entry name" value="2,3-Dihydroxybiphenyl 1,2-Dioxygenase, domain 1"/>
    <property type="match status" value="1"/>
</dbReference>
<sequence length="132" mass="14657">MTAFVSHTTIDCRNAYELSEWWKPVLGYVDIDGDPNLPGHEECMIRDPQSGHCLLFIEVPDVKEGKNRLHLDLRPRAASRDEEVETLLAHGATQVADHRGKYGPGSGWVTLADPEGNEFCMLRSEAELAAPS</sequence>
<dbReference type="PANTHER" id="PTHR35908">
    <property type="entry name" value="HYPOTHETICAL FUSION PROTEIN"/>
    <property type="match status" value="1"/>
</dbReference>
<keyword evidence="3" id="KW-1185">Reference proteome</keyword>
<gene>
    <name evidence="2" type="ORF">K8U61_16180</name>
</gene>